<protein>
    <recommendedName>
        <fullName evidence="2">3-hydroxyisobutyryl-CoA hydrolase</fullName>
        <ecNumber evidence="2">3.1.2.4</ecNumber>
    </recommendedName>
</protein>
<dbReference type="OrthoDB" id="448450at2759"/>
<dbReference type="SUPFAM" id="SSF52096">
    <property type="entry name" value="ClpP/crotonase"/>
    <property type="match status" value="1"/>
</dbReference>
<dbReference type="STRING" id="747725.A0A162NPJ8"/>
<name>A0A162NPJ8_MUCCL</name>
<dbReference type="Gene3D" id="3.90.226.10">
    <property type="entry name" value="2-enoyl-CoA Hydratase, Chain A, domain 1"/>
    <property type="match status" value="1"/>
</dbReference>
<evidence type="ECO:0000256" key="1">
    <source>
        <dbReference type="ARBA" id="ARBA00001709"/>
    </source>
</evidence>
<evidence type="ECO:0000313" key="5">
    <source>
        <dbReference type="EMBL" id="OAD05024.1"/>
    </source>
</evidence>
<dbReference type="InterPro" id="IPR032259">
    <property type="entry name" value="HIBYL-CoA-H"/>
</dbReference>
<proteinExistence type="predicted"/>
<comment type="caution">
    <text evidence="5">The sequence shown here is derived from an EMBL/GenBank/DDBJ whole genome shotgun (WGS) entry which is preliminary data.</text>
</comment>
<dbReference type="VEuPathDB" id="FungiDB:MUCCIDRAFT_108869"/>
<dbReference type="AlphaFoldDB" id="A0A162NPJ8"/>
<gene>
    <name evidence="5" type="ORF">MUCCIDRAFT_108869</name>
</gene>
<sequence>MTLNNPRFLNAANPEMVEMICSSLKEYERNRAKIDMIFIRGAGGPFSAGGDLRVMAAGALKTLKVPKISLLDGLTVGYGAGLSFCSEFQIATENTVHMMPESRIGHFCDGTSSYYLSRLTKNYGIYLALCVERSKAEDLIYSGVATHFIPSNRLDAMVYHLTGSGASSSAQIKQELNKFAERLPSTGRLSTTPGISQSEKHAVVEHCFKYNTVGEILDSLDEEGSRFSLAAKDKILQGSPSAAKLTLELLRRASQLSFKDCVLLERKLWTLEIGSHDLAEGCISKLNKRLPVWYPISHSELSFKADANPQYFDVVDSLPELNLAS</sequence>
<dbReference type="GO" id="GO:0006574">
    <property type="term" value="P:L-valine catabolic process"/>
    <property type="evidence" value="ECO:0007669"/>
    <property type="project" value="TreeGrafter"/>
</dbReference>
<evidence type="ECO:0000259" key="4">
    <source>
        <dbReference type="Pfam" id="PF16113"/>
    </source>
</evidence>
<dbReference type="PANTHER" id="PTHR43176">
    <property type="entry name" value="3-HYDROXYISOBUTYRYL-COA HYDROLASE-RELATED"/>
    <property type="match status" value="1"/>
</dbReference>
<dbReference type="InterPro" id="IPR045004">
    <property type="entry name" value="ECH_dom"/>
</dbReference>
<keyword evidence="3" id="KW-0378">Hydrolase</keyword>
<feature type="domain" description="Enoyl-CoA hydratase/isomerase" evidence="4">
    <location>
        <begin position="59"/>
        <end position="301"/>
    </location>
</feature>
<dbReference type="Pfam" id="PF16113">
    <property type="entry name" value="ECH_2"/>
    <property type="match status" value="2"/>
</dbReference>
<keyword evidence="6" id="KW-1185">Reference proteome</keyword>
<dbReference type="Proteomes" id="UP000077051">
    <property type="component" value="Unassembled WGS sequence"/>
</dbReference>
<evidence type="ECO:0000256" key="3">
    <source>
        <dbReference type="ARBA" id="ARBA00022801"/>
    </source>
</evidence>
<comment type="catalytic activity">
    <reaction evidence="1">
        <text>3-hydroxy-2-methylpropanoyl-CoA + H2O = 3-hydroxy-2-methylpropanoate + CoA + H(+)</text>
        <dbReference type="Rhea" id="RHEA:20888"/>
        <dbReference type="ChEBI" id="CHEBI:11805"/>
        <dbReference type="ChEBI" id="CHEBI:15377"/>
        <dbReference type="ChEBI" id="CHEBI:15378"/>
        <dbReference type="ChEBI" id="CHEBI:57287"/>
        <dbReference type="ChEBI" id="CHEBI:57340"/>
        <dbReference type="EC" id="3.1.2.4"/>
    </reaction>
</comment>
<dbReference type="InterPro" id="IPR029045">
    <property type="entry name" value="ClpP/crotonase-like_dom_sf"/>
</dbReference>
<dbReference type="PANTHER" id="PTHR43176:SF3">
    <property type="entry name" value="3-HYDROXYISOBUTYRYL-COA HYDROLASE, MITOCHONDRIAL"/>
    <property type="match status" value="1"/>
</dbReference>
<accession>A0A162NPJ8</accession>
<dbReference type="CDD" id="cd06558">
    <property type="entry name" value="crotonase-like"/>
    <property type="match status" value="1"/>
</dbReference>
<dbReference type="EMBL" id="AMYB01000003">
    <property type="protein sequence ID" value="OAD05024.1"/>
    <property type="molecule type" value="Genomic_DNA"/>
</dbReference>
<feature type="domain" description="Enoyl-CoA hydratase/isomerase" evidence="4">
    <location>
        <begin position="1"/>
        <end position="57"/>
    </location>
</feature>
<evidence type="ECO:0000313" key="6">
    <source>
        <dbReference type="Proteomes" id="UP000077051"/>
    </source>
</evidence>
<dbReference type="GO" id="GO:0003860">
    <property type="term" value="F:3-hydroxyisobutyryl-CoA hydrolase activity"/>
    <property type="evidence" value="ECO:0007669"/>
    <property type="project" value="UniProtKB-EC"/>
</dbReference>
<organism evidence="5 6">
    <name type="scientific">Mucor lusitanicus CBS 277.49</name>
    <dbReference type="NCBI Taxonomy" id="747725"/>
    <lineage>
        <taxon>Eukaryota</taxon>
        <taxon>Fungi</taxon>
        <taxon>Fungi incertae sedis</taxon>
        <taxon>Mucoromycota</taxon>
        <taxon>Mucoromycotina</taxon>
        <taxon>Mucoromycetes</taxon>
        <taxon>Mucorales</taxon>
        <taxon>Mucorineae</taxon>
        <taxon>Mucoraceae</taxon>
        <taxon>Mucor</taxon>
    </lineage>
</organism>
<evidence type="ECO:0000256" key="2">
    <source>
        <dbReference type="ARBA" id="ARBA00011915"/>
    </source>
</evidence>
<reference evidence="5 6" key="1">
    <citation type="submission" date="2015-06" db="EMBL/GenBank/DDBJ databases">
        <title>Expansion of signal transduction pathways in fungi by whole-genome duplication.</title>
        <authorList>
            <consortium name="DOE Joint Genome Institute"/>
            <person name="Corrochano L.M."/>
            <person name="Kuo A."/>
            <person name="Marcet-Houben M."/>
            <person name="Polaino S."/>
            <person name="Salamov A."/>
            <person name="Villalobos J.M."/>
            <person name="Alvarez M.I."/>
            <person name="Avalos J."/>
            <person name="Benito E.P."/>
            <person name="Benoit I."/>
            <person name="Burger G."/>
            <person name="Camino L.P."/>
            <person name="Canovas D."/>
            <person name="Cerda-Olmedo E."/>
            <person name="Cheng J.-F."/>
            <person name="Dominguez A."/>
            <person name="Elias M."/>
            <person name="Eslava A.P."/>
            <person name="Glaser F."/>
            <person name="Grimwood J."/>
            <person name="Gutierrez G."/>
            <person name="Heitman J."/>
            <person name="Henrissat B."/>
            <person name="Iturriaga E.A."/>
            <person name="Lang B.F."/>
            <person name="Lavin J.L."/>
            <person name="Lee S."/>
            <person name="Li W."/>
            <person name="Lindquist E."/>
            <person name="Lopez-Garcia S."/>
            <person name="Luque E.M."/>
            <person name="Marcos A.T."/>
            <person name="Martin J."/>
            <person name="Mccluskey K."/>
            <person name="Medina H.R."/>
            <person name="Miralles-Duran A."/>
            <person name="Miyazaki A."/>
            <person name="Munoz-Torres E."/>
            <person name="Oguiza J.A."/>
            <person name="Ohm R."/>
            <person name="Olmedo M."/>
            <person name="Orejas M."/>
            <person name="Ortiz-Castellanos L."/>
            <person name="Pisabarro A.G."/>
            <person name="Rodriguez-Romero J."/>
            <person name="Ruiz-Herrera J."/>
            <person name="Ruiz-Vazquez R."/>
            <person name="Sanz C."/>
            <person name="Schackwitz W."/>
            <person name="Schmutz J."/>
            <person name="Shahriari M."/>
            <person name="Shelest E."/>
            <person name="Silva-Franco F."/>
            <person name="Soanes D."/>
            <person name="Syed K."/>
            <person name="Tagua V.G."/>
            <person name="Talbot N.J."/>
            <person name="Thon M."/>
            <person name="De Vries R.P."/>
            <person name="Wiebenga A."/>
            <person name="Yadav J.S."/>
            <person name="Braun E.L."/>
            <person name="Baker S."/>
            <person name="Garre V."/>
            <person name="Horwitz B."/>
            <person name="Torres-Martinez S."/>
            <person name="Idnurm A."/>
            <person name="Herrera-Estrella A."/>
            <person name="Gabaldon T."/>
            <person name="Grigoriev I.V."/>
        </authorList>
    </citation>
    <scope>NUCLEOTIDE SEQUENCE [LARGE SCALE GENOMIC DNA]</scope>
    <source>
        <strain evidence="5 6">CBS 277.49</strain>
    </source>
</reference>
<dbReference type="EC" id="3.1.2.4" evidence="2"/>